<dbReference type="EMBL" id="SZPY01000001">
    <property type="protein sequence ID" value="TKI64361.1"/>
    <property type="molecule type" value="Genomic_DNA"/>
</dbReference>
<keyword evidence="1" id="KW-0472">Membrane</keyword>
<name>A0A4U2YW31_9ACTN</name>
<feature type="transmembrane region" description="Helical" evidence="1">
    <location>
        <begin position="139"/>
        <end position="158"/>
    </location>
</feature>
<keyword evidence="1" id="KW-1133">Transmembrane helix</keyword>
<evidence type="ECO:0000313" key="3">
    <source>
        <dbReference type="Proteomes" id="UP000307808"/>
    </source>
</evidence>
<accession>A0A4U2YW31</accession>
<protein>
    <submittedName>
        <fullName evidence="2">Uncharacterized protein</fullName>
    </submittedName>
</protein>
<dbReference type="AlphaFoldDB" id="A0A4U2YW31"/>
<keyword evidence="3" id="KW-1185">Reference proteome</keyword>
<organism evidence="2 3">
    <name type="scientific">Nocardioides jishulii</name>
    <dbReference type="NCBI Taxonomy" id="2575440"/>
    <lineage>
        <taxon>Bacteria</taxon>
        <taxon>Bacillati</taxon>
        <taxon>Actinomycetota</taxon>
        <taxon>Actinomycetes</taxon>
        <taxon>Propionibacteriales</taxon>
        <taxon>Nocardioidaceae</taxon>
        <taxon>Nocardioides</taxon>
    </lineage>
</organism>
<feature type="transmembrane region" description="Helical" evidence="1">
    <location>
        <begin position="87"/>
        <end position="107"/>
    </location>
</feature>
<feature type="transmembrane region" description="Helical" evidence="1">
    <location>
        <begin position="113"/>
        <end position="132"/>
    </location>
</feature>
<feature type="transmembrane region" description="Helical" evidence="1">
    <location>
        <begin position="12"/>
        <end position="34"/>
    </location>
</feature>
<comment type="caution">
    <text evidence="2">The sequence shown here is derived from an EMBL/GenBank/DDBJ whole genome shotgun (WGS) entry which is preliminary data.</text>
</comment>
<feature type="transmembrane region" description="Helical" evidence="1">
    <location>
        <begin position="46"/>
        <end position="67"/>
    </location>
</feature>
<evidence type="ECO:0000313" key="2">
    <source>
        <dbReference type="EMBL" id="TKI64361.1"/>
    </source>
</evidence>
<evidence type="ECO:0000256" key="1">
    <source>
        <dbReference type="SAM" id="Phobius"/>
    </source>
</evidence>
<keyword evidence="1" id="KW-0812">Transmembrane</keyword>
<dbReference type="Proteomes" id="UP000307808">
    <property type="component" value="Unassembled WGS sequence"/>
</dbReference>
<feature type="transmembrane region" description="Helical" evidence="1">
    <location>
        <begin position="170"/>
        <end position="190"/>
    </location>
</feature>
<reference evidence="2 3" key="1">
    <citation type="submission" date="2019-04" db="EMBL/GenBank/DDBJ databases">
        <authorList>
            <person name="Dong K."/>
        </authorList>
    </citation>
    <scope>NUCLEOTIDE SEQUENCE [LARGE SCALE GENOMIC DNA]</scope>
    <source>
        <strain evidence="3">dk3543</strain>
    </source>
</reference>
<dbReference type="OrthoDB" id="9985718at2"/>
<sequence length="211" mass="21680">MRPFLAVRRLDDGWWLGAMGLSWLALALFSWAALPLMFPFEDPRTFVSSGTVVGLVLPLALMSAVLVEGPPALVATSSRRLGASRTAWSCGYVLVAGALASLGAASFGLPVGILAADALLVATLNVTGVALLGTTRGWIPGAAVVLLVSVPGLVPWSSNWLYRVDRATGVLAVSALVGVVAVALFVRFGALGACQRAGRLGTAAQQNDPVG</sequence>
<dbReference type="RefSeq" id="WP_137064822.1">
    <property type="nucleotide sequence ID" value="NZ_CP040748.1"/>
</dbReference>
<proteinExistence type="predicted"/>
<gene>
    <name evidence="2" type="ORF">FC770_04255</name>
</gene>